<protein>
    <recommendedName>
        <fullName evidence="5">Peptidase A1 domain-containing protein</fullName>
    </recommendedName>
</protein>
<dbReference type="AlphaFoldDB" id="A0A6A4MGY3"/>
<dbReference type="PANTHER" id="PTHR47967:SF128">
    <property type="entry name" value="ASPARTIC PROTEINASE CDR1-LIKE"/>
    <property type="match status" value="1"/>
</dbReference>
<comment type="similarity">
    <text evidence="1">Belongs to the peptidase A1 family.</text>
</comment>
<dbReference type="InterPro" id="IPR032861">
    <property type="entry name" value="TAXi_N"/>
</dbReference>
<dbReference type="Proteomes" id="UP000428333">
    <property type="component" value="Linkage Group LG01"/>
</dbReference>
<feature type="chain" id="PRO_5025332486" description="Peptidase A1 domain-containing protein" evidence="4">
    <location>
        <begin position="28"/>
        <end position="496"/>
    </location>
</feature>
<dbReference type="InterPro" id="IPR033121">
    <property type="entry name" value="PEPTIDASE_A1"/>
</dbReference>
<dbReference type="EMBL" id="QEFC01000073">
    <property type="protein sequence ID" value="KAE9466901.1"/>
    <property type="molecule type" value="Genomic_DNA"/>
</dbReference>
<proteinExistence type="inferred from homology"/>
<evidence type="ECO:0000259" key="5">
    <source>
        <dbReference type="PROSITE" id="PS51767"/>
    </source>
</evidence>
<dbReference type="PANTHER" id="PTHR47967">
    <property type="entry name" value="OS07G0603500 PROTEIN-RELATED"/>
    <property type="match status" value="1"/>
</dbReference>
<feature type="non-terminal residue" evidence="6">
    <location>
        <position position="1"/>
    </location>
</feature>
<evidence type="ECO:0000256" key="1">
    <source>
        <dbReference type="ARBA" id="ARBA00007447"/>
    </source>
</evidence>
<comment type="caution">
    <text evidence="6">The sequence shown here is derived from an EMBL/GenBank/DDBJ whole genome shotgun (WGS) entry which is preliminary data.</text>
</comment>
<evidence type="ECO:0000256" key="4">
    <source>
        <dbReference type="SAM" id="SignalP"/>
    </source>
</evidence>
<evidence type="ECO:0000313" key="7">
    <source>
        <dbReference type="Proteomes" id="UP000428333"/>
    </source>
</evidence>
<evidence type="ECO:0000313" key="6">
    <source>
        <dbReference type="EMBL" id="KAE9466901.1"/>
    </source>
</evidence>
<keyword evidence="3" id="KW-0378">Hydrolase</keyword>
<gene>
    <name evidence="6" type="ORF">C3L33_01187</name>
</gene>
<sequence>MASIFNSLPLIFSIFIILLIVLSSAGGFTVDLIHRDSPKSPFYDPSASRTDRLTNAVRRSFTRAASHSRKQNCLAPNNIQSEIIPASGEYLMKISIGTPRFQVLVIADTGSDLTWTQCKPCKNCYKQKAPLFDPKQSSTYRALSAQRALVKPLVLLLRVDRIETFVNTARATGTSPSAGETLRWRLSLSGPVRARLFPFNQVLLLLGRPRIESTSKIKFGEDAVVSGKGVVSTPILKKEVDTFYYLTLESISTMEDELVKAINKKNTADPQQFFSLCYSDTSIVPPALTFNFKGGAKVVLPPSSTFVLNGDLLCLAMIPTNDLAIFGNLSQMNFLIGYDLEKSVLSFKPTDCDKHKISFGEDAVVSGEGVVSTPIVKKEVDTFYYLTLESITVGNKSLAYKAKQPSGAEPAYSGEEGNIIIDSGTTLTFLPADLYEAMENELVKAINKETTPDPQQSLRLCYDSNTNVVDLPALTFNFRGAEVVCRRRAASYRMEI</sequence>
<keyword evidence="4" id="KW-0732">Signal</keyword>
<keyword evidence="7" id="KW-1185">Reference proteome</keyword>
<reference evidence="6 7" key="1">
    <citation type="journal article" date="2019" name="Genome Biol. Evol.">
        <title>The Rhododendron genome and chromosomal organization provide insight into shared whole-genome duplications across the heath family (Ericaceae).</title>
        <authorList>
            <person name="Soza V.L."/>
            <person name="Lindsley D."/>
            <person name="Waalkes A."/>
            <person name="Ramage E."/>
            <person name="Patwardhan R.P."/>
            <person name="Burton J.N."/>
            <person name="Adey A."/>
            <person name="Kumar A."/>
            <person name="Qiu R."/>
            <person name="Shendure J."/>
            <person name="Hall B."/>
        </authorList>
    </citation>
    <scope>NUCLEOTIDE SEQUENCE [LARGE SCALE GENOMIC DNA]</scope>
    <source>
        <strain evidence="6">RSF 1966-606</strain>
    </source>
</reference>
<feature type="signal peptide" evidence="4">
    <location>
        <begin position="1"/>
        <end position="27"/>
    </location>
</feature>
<dbReference type="GO" id="GO:0008233">
    <property type="term" value="F:peptidase activity"/>
    <property type="evidence" value="ECO:0007669"/>
    <property type="project" value="UniProtKB-KW"/>
</dbReference>
<keyword evidence="2" id="KW-0645">Protease</keyword>
<dbReference type="OrthoDB" id="2747330at2759"/>
<dbReference type="Gene3D" id="2.40.70.10">
    <property type="entry name" value="Acid Proteases"/>
    <property type="match status" value="3"/>
</dbReference>
<dbReference type="InterPro" id="IPR021109">
    <property type="entry name" value="Peptidase_aspartic_dom_sf"/>
</dbReference>
<dbReference type="GO" id="GO:0005576">
    <property type="term" value="C:extracellular region"/>
    <property type="evidence" value="ECO:0007669"/>
    <property type="project" value="TreeGrafter"/>
</dbReference>
<accession>A0A6A4MGY3</accession>
<dbReference type="GO" id="GO:0006508">
    <property type="term" value="P:proteolysis"/>
    <property type="evidence" value="ECO:0007669"/>
    <property type="project" value="UniProtKB-KW"/>
</dbReference>
<feature type="domain" description="Peptidase A1" evidence="5">
    <location>
        <begin position="90"/>
        <end position="496"/>
    </location>
</feature>
<evidence type="ECO:0000256" key="3">
    <source>
        <dbReference type="ARBA" id="ARBA00022801"/>
    </source>
</evidence>
<dbReference type="SUPFAM" id="SSF50630">
    <property type="entry name" value="Acid proteases"/>
    <property type="match status" value="2"/>
</dbReference>
<name>A0A6A4MGY3_9ERIC</name>
<dbReference type="InterPro" id="IPR051708">
    <property type="entry name" value="Plant_Aspart_Prot_A1"/>
</dbReference>
<dbReference type="Pfam" id="PF14543">
    <property type="entry name" value="TAXi_N"/>
    <property type="match status" value="1"/>
</dbReference>
<organism evidence="6 7">
    <name type="scientific">Rhododendron williamsianum</name>
    <dbReference type="NCBI Taxonomy" id="262921"/>
    <lineage>
        <taxon>Eukaryota</taxon>
        <taxon>Viridiplantae</taxon>
        <taxon>Streptophyta</taxon>
        <taxon>Embryophyta</taxon>
        <taxon>Tracheophyta</taxon>
        <taxon>Spermatophyta</taxon>
        <taxon>Magnoliopsida</taxon>
        <taxon>eudicotyledons</taxon>
        <taxon>Gunneridae</taxon>
        <taxon>Pentapetalae</taxon>
        <taxon>asterids</taxon>
        <taxon>Ericales</taxon>
        <taxon>Ericaceae</taxon>
        <taxon>Ericoideae</taxon>
        <taxon>Rhodoreae</taxon>
        <taxon>Rhododendron</taxon>
    </lineage>
</organism>
<dbReference type="PROSITE" id="PS51767">
    <property type="entry name" value="PEPTIDASE_A1"/>
    <property type="match status" value="1"/>
</dbReference>
<dbReference type="InterPro" id="IPR032799">
    <property type="entry name" value="TAXi_C"/>
</dbReference>
<evidence type="ECO:0000256" key="2">
    <source>
        <dbReference type="ARBA" id="ARBA00022670"/>
    </source>
</evidence>
<dbReference type="Pfam" id="PF14541">
    <property type="entry name" value="TAXi_C"/>
    <property type="match status" value="2"/>
</dbReference>